<evidence type="ECO:0000313" key="9">
    <source>
        <dbReference type="EMBL" id="OYD84594.1"/>
    </source>
</evidence>
<gene>
    <name evidence="9" type="ORF">CHT98_09025</name>
</gene>
<keyword evidence="3" id="KW-0808">Transferase</keyword>
<dbReference type="InterPro" id="IPR000719">
    <property type="entry name" value="Prot_kinase_dom"/>
</dbReference>
<keyword evidence="7" id="KW-1133">Transmembrane helix</keyword>
<keyword evidence="7" id="KW-0812">Transmembrane</keyword>
<organism evidence="9 10">
    <name type="scientific">Azospirillum brasilense</name>
    <dbReference type="NCBI Taxonomy" id="192"/>
    <lineage>
        <taxon>Bacteria</taxon>
        <taxon>Pseudomonadati</taxon>
        <taxon>Pseudomonadota</taxon>
        <taxon>Alphaproteobacteria</taxon>
        <taxon>Rhodospirillales</taxon>
        <taxon>Azospirillaceae</taxon>
        <taxon>Azospirillum</taxon>
    </lineage>
</organism>
<evidence type="ECO:0000256" key="3">
    <source>
        <dbReference type="ARBA" id="ARBA00022679"/>
    </source>
</evidence>
<keyword evidence="6" id="KW-0067">ATP-binding</keyword>
<keyword evidence="4" id="KW-0547">Nucleotide-binding</keyword>
<evidence type="ECO:0000256" key="6">
    <source>
        <dbReference type="ARBA" id="ARBA00022840"/>
    </source>
</evidence>
<name>A0A235HGL1_AZOBR</name>
<comment type="caution">
    <text evidence="9">The sequence shown here is derived from an EMBL/GenBank/DDBJ whole genome shotgun (WGS) entry which is preliminary data.</text>
</comment>
<sequence>MPSDAMTAAAADRMMANAEPVKLAERYEIHPNAPLAALNAIGGNAYTAKPLRDKRSEAFAIIGHGATLARTDIAATVASLDNQAHMRLLDWGMVDWPASQGRRLCMIFERPAGKRLMNSLTEATDPIPEDHLTRQIIHPLVAALKELSSRGVVHGAIRPTNLYYRDLASSSLMLGECLSTPPGYGQPVLLETVERGMASPAGRGTGTMADDLYSLGVTLLLLLLGRNPVGALEDEAILQAKIERGSYPALVGQMRLPLAISEVIRGLLVDDPKQRWTLQDLDLWVAGRRLSPKQPQVPRRAARPLEFQGQDYWHCRTLARAFARHVAPAATVIEGGELDKWLRRSMGDDARAEAVANAVQTASTTGKGGSMAERLVARVCMALDPGAPIRYRGKAMMPDGIGTMLADAFLRGESPQPSAEVLANQLPMFWVSVQSDFKPEFVPMVQNFDQVRGLLDRTGHGLGVERVLYEMNPTMPCISPLVAKQMPTTPAELLRALDWMGAGSERHKDPIDRHVAAFLAVRHRRTDEMLYTQLGSSIEPMRRVIAMLTILADVQVRTGTDGLSHLAAWVVSLLDPAFRRFHSRPHQDNVRKQADSAAHNGRLGDLLKIVDDPEALRRDKLEFEAAQIAYREADAEINKLRQSIGDRNSIIESSGRQVAAIVSSLLSTILVGGIILFFAF</sequence>
<dbReference type="Gene3D" id="1.10.510.10">
    <property type="entry name" value="Transferase(Phosphotransferase) domain 1"/>
    <property type="match status" value="1"/>
</dbReference>
<keyword evidence="2 9" id="KW-0723">Serine/threonine-protein kinase</keyword>
<dbReference type="EC" id="2.7.11.1" evidence="1"/>
<dbReference type="InterPro" id="IPR011009">
    <property type="entry name" value="Kinase-like_dom_sf"/>
</dbReference>
<feature type="domain" description="Protein kinase" evidence="8">
    <location>
        <begin position="1"/>
        <end position="285"/>
    </location>
</feature>
<keyword evidence="7" id="KW-0472">Membrane</keyword>
<feature type="transmembrane region" description="Helical" evidence="7">
    <location>
        <begin position="658"/>
        <end position="679"/>
    </location>
</feature>
<dbReference type="SUPFAM" id="SSF56112">
    <property type="entry name" value="Protein kinase-like (PK-like)"/>
    <property type="match status" value="1"/>
</dbReference>
<evidence type="ECO:0000256" key="2">
    <source>
        <dbReference type="ARBA" id="ARBA00022527"/>
    </source>
</evidence>
<evidence type="ECO:0000256" key="1">
    <source>
        <dbReference type="ARBA" id="ARBA00012513"/>
    </source>
</evidence>
<evidence type="ECO:0000259" key="8">
    <source>
        <dbReference type="PROSITE" id="PS50011"/>
    </source>
</evidence>
<evidence type="ECO:0000256" key="7">
    <source>
        <dbReference type="SAM" id="Phobius"/>
    </source>
</evidence>
<dbReference type="EMBL" id="NOWT01000006">
    <property type="protein sequence ID" value="OYD84594.1"/>
    <property type="molecule type" value="Genomic_DNA"/>
</dbReference>
<evidence type="ECO:0000256" key="4">
    <source>
        <dbReference type="ARBA" id="ARBA00022741"/>
    </source>
</evidence>
<dbReference type="GO" id="GO:0004674">
    <property type="term" value="F:protein serine/threonine kinase activity"/>
    <property type="evidence" value="ECO:0007669"/>
    <property type="project" value="UniProtKB-KW"/>
</dbReference>
<dbReference type="PANTHER" id="PTHR24343">
    <property type="entry name" value="SERINE/THREONINE KINASE"/>
    <property type="match status" value="1"/>
</dbReference>
<evidence type="ECO:0000256" key="5">
    <source>
        <dbReference type="ARBA" id="ARBA00022777"/>
    </source>
</evidence>
<accession>A0A235HGL1</accession>
<dbReference type="GO" id="GO:0005524">
    <property type="term" value="F:ATP binding"/>
    <property type="evidence" value="ECO:0007669"/>
    <property type="project" value="UniProtKB-KW"/>
</dbReference>
<dbReference type="PROSITE" id="PS50011">
    <property type="entry name" value="PROTEIN_KINASE_DOM"/>
    <property type="match status" value="1"/>
</dbReference>
<reference evidence="9 10" key="1">
    <citation type="submission" date="2017-07" db="EMBL/GenBank/DDBJ databases">
        <title>Whole genome sequence of Azospirillum brasilense 2A1, a potential biofertilizer strain.</title>
        <authorList>
            <person name="Fontana C.A."/>
            <person name="Toffoli L.M."/>
            <person name="Salazar S.M."/>
            <person name="Puglisi E."/>
            <person name="Pedraza R."/>
            <person name="Bassi D."/>
            <person name="Cocconcelli P.S."/>
        </authorList>
    </citation>
    <scope>NUCLEOTIDE SEQUENCE [LARGE SCALE GENOMIC DNA]</scope>
    <source>
        <strain evidence="9 10">2A1</strain>
    </source>
</reference>
<protein>
    <recommendedName>
        <fullName evidence="1">non-specific serine/threonine protein kinase</fullName>
        <ecNumber evidence="1">2.7.11.1</ecNumber>
    </recommendedName>
</protein>
<proteinExistence type="predicted"/>
<dbReference type="SMART" id="SM00220">
    <property type="entry name" value="S_TKc"/>
    <property type="match status" value="1"/>
</dbReference>
<dbReference type="RefSeq" id="WP_094302912.1">
    <property type="nucleotide sequence ID" value="NZ_NOWT01000006.1"/>
</dbReference>
<evidence type="ECO:0000313" key="10">
    <source>
        <dbReference type="Proteomes" id="UP000215367"/>
    </source>
</evidence>
<dbReference type="PANTHER" id="PTHR24343:SF457">
    <property type="entry name" value="NON-SPECIFIC SERINE_THREONINE PROTEIN KINASE"/>
    <property type="match status" value="1"/>
</dbReference>
<dbReference type="AlphaFoldDB" id="A0A235HGL1"/>
<dbReference type="Proteomes" id="UP000215367">
    <property type="component" value="Unassembled WGS sequence"/>
</dbReference>
<keyword evidence="5 9" id="KW-0418">Kinase</keyword>